<dbReference type="PANTHER" id="PTHR30126">
    <property type="entry name" value="HTH-TYPE TRANSCRIPTIONAL REGULATOR"/>
    <property type="match status" value="1"/>
</dbReference>
<dbReference type="PROSITE" id="PS50931">
    <property type="entry name" value="HTH_LYSR"/>
    <property type="match status" value="1"/>
</dbReference>
<dbReference type="InterPro" id="IPR036388">
    <property type="entry name" value="WH-like_DNA-bd_sf"/>
</dbReference>
<comment type="similarity">
    <text evidence="1">Belongs to the LysR transcriptional regulatory family.</text>
</comment>
<dbReference type="GO" id="GO:0003700">
    <property type="term" value="F:DNA-binding transcription factor activity"/>
    <property type="evidence" value="ECO:0007669"/>
    <property type="project" value="InterPro"/>
</dbReference>
<dbReference type="Pfam" id="PF00126">
    <property type="entry name" value="HTH_1"/>
    <property type="match status" value="1"/>
</dbReference>
<evidence type="ECO:0000259" key="5">
    <source>
        <dbReference type="PROSITE" id="PS50931"/>
    </source>
</evidence>
<keyword evidence="3" id="KW-0238">DNA-binding</keyword>
<evidence type="ECO:0000313" key="6">
    <source>
        <dbReference type="EMBL" id="PLR80118.1"/>
    </source>
</evidence>
<dbReference type="GO" id="GO:0000976">
    <property type="term" value="F:transcription cis-regulatory region binding"/>
    <property type="evidence" value="ECO:0007669"/>
    <property type="project" value="TreeGrafter"/>
</dbReference>
<dbReference type="InterPro" id="IPR000847">
    <property type="entry name" value="LysR_HTH_N"/>
</dbReference>
<evidence type="ECO:0000256" key="3">
    <source>
        <dbReference type="ARBA" id="ARBA00023125"/>
    </source>
</evidence>
<reference evidence="6 8" key="1">
    <citation type="submission" date="2017-11" db="EMBL/GenBank/DDBJ databases">
        <title>Comparitive Functional Genomics of Dry Heat Resistant strains isolated from the Viking Spacecraft.</title>
        <authorList>
            <person name="Seuylemezian A."/>
            <person name="Cooper K."/>
            <person name="Vaishampayan P."/>
        </authorList>
    </citation>
    <scope>NUCLEOTIDE SEQUENCE [LARGE SCALE GENOMIC DNA]</scope>
    <source>
        <strain evidence="6 8">M4.6</strain>
    </source>
</reference>
<accession>A0A2N5GH73</accession>
<dbReference type="Gene3D" id="1.10.10.10">
    <property type="entry name" value="Winged helix-like DNA-binding domain superfamily/Winged helix DNA-binding domain"/>
    <property type="match status" value="1"/>
</dbReference>
<dbReference type="InterPro" id="IPR047788">
    <property type="entry name" value="LysR-like_Sec_metab"/>
</dbReference>
<evidence type="ECO:0000256" key="1">
    <source>
        <dbReference type="ARBA" id="ARBA00009437"/>
    </source>
</evidence>
<reference evidence="7 9" key="2">
    <citation type="submission" date="2017-12" db="EMBL/GenBank/DDBJ databases">
        <title>Comparative Functional Genomics of Dry Heat Resistant strains isolated from the Viking Spacecraft.</title>
        <authorList>
            <person name="Seuylemezian A."/>
            <person name="Cooper K."/>
            <person name="Vaishampayan P."/>
        </authorList>
    </citation>
    <scope>NUCLEOTIDE SEQUENCE [LARGE SCALE GENOMIC DNA]</scope>
    <source>
        <strain evidence="7 9">ATCC 29669</strain>
    </source>
</reference>
<keyword evidence="4" id="KW-0804">Transcription</keyword>
<dbReference type="Pfam" id="PF03466">
    <property type="entry name" value="LysR_substrate"/>
    <property type="match status" value="1"/>
</dbReference>
<evidence type="ECO:0000313" key="9">
    <source>
        <dbReference type="Proteomes" id="UP000235114"/>
    </source>
</evidence>
<dbReference type="PRINTS" id="PR00039">
    <property type="entry name" value="HTHLYSR"/>
</dbReference>
<evidence type="ECO:0000313" key="7">
    <source>
        <dbReference type="EMBL" id="PLR91642.1"/>
    </source>
</evidence>
<proteinExistence type="inferred from homology"/>
<organism evidence="6 8">
    <name type="scientific">Bacillus canaveralius</name>
    <dbReference type="NCBI Taxonomy" id="1403243"/>
    <lineage>
        <taxon>Bacteria</taxon>
        <taxon>Bacillati</taxon>
        <taxon>Bacillota</taxon>
        <taxon>Bacilli</taxon>
        <taxon>Bacillales</taxon>
        <taxon>Bacillaceae</taxon>
        <taxon>Bacillus</taxon>
    </lineage>
</organism>
<dbReference type="FunFam" id="1.10.10.10:FF:000001">
    <property type="entry name" value="LysR family transcriptional regulator"/>
    <property type="match status" value="1"/>
</dbReference>
<dbReference type="EMBL" id="PGVD01000065">
    <property type="protein sequence ID" value="PLR91642.1"/>
    <property type="molecule type" value="Genomic_DNA"/>
</dbReference>
<dbReference type="Proteomes" id="UP000234951">
    <property type="component" value="Unassembled WGS sequence"/>
</dbReference>
<evidence type="ECO:0000256" key="4">
    <source>
        <dbReference type="ARBA" id="ARBA00023163"/>
    </source>
</evidence>
<dbReference type="SUPFAM" id="SSF53850">
    <property type="entry name" value="Periplasmic binding protein-like II"/>
    <property type="match status" value="1"/>
</dbReference>
<dbReference type="SUPFAM" id="SSF46785">
    <property type="entry name" value="Winged helix' DNA-binding domain"/>
    <property type="match status" value="1"/>
</dbReference>
<feature type="domain" description="HTH lysR-type" evidence="5">
    <location>
        <begin position="1"/>
        <end position="58"/>
    </location>
</feature>
<dbReference type="Proteomes" id="UP000235114">
    <property type="component" value="Unassembled WGS sequence"/>
</dbReference>
<keyword evidence="2" id="KW-0805">Transcription regulation</keyword>
<dbReference type="InterPro" id="IPR036390">
    <property type="entry name" value="WH_DNA-bd_sf"/>
</dbReference>
<evidence type="ECO:0000313" key="8">
    <source>
        <dbReference type="Proteomes" id="UP000234951"/>
    </source>
</evidence>
<dbReference type="EMBL" id="PGVA01000058">
    <property type="protein sequence ID" value="PLR80118.1"/>
    <property type="molecule type" value="Genomic_DNA"/>
</dbReference>
<dbReference type="AlphaFoldDB" id="A0A2N5GH73"/>
<keyword evidence="9" id="KW-1185">Reference proteome</keyword>
<dbReference type="InterPro" id="IPR005119">
    <property type="entry name" value="LysR_subst-bd"/>
</dbReference>
<dbReference type="Gene3D" id="3.40.190.290">
    <property type="match status" value="1"/>
</dbReference>
<gene>
    <name evidence="6" type="ORF">CU635_19570</name>
    <name evidence="7" type="ORF">CVD25_19210</name>
</gene>
<dbReference type="OrthoDB" id="9803735at2"/>
<dbReference type="PANTHER" id="PTHR30126:SF64">
    <property type="entry name" value="HTH-TYPE TRANSCRIPTIONAL REGULATOR CITR"/>
    <property type="match status" value="1"/>
</dbReference>
<evidence type="ECO:0000256" key="2">
    <source>
        <dbReference type="ARBA" id="ARBA00023015"/>
    </source>
</evidence>
<comment type="caution">
    <text evidence="6">The sequence shown here is derived from an EMBL/GenBank/DDBJ whole genome shotgun (WGS) entry which is preliminary data.</text>
</comment>
<name>A0A2N5GH73_9BACI</name>
<dbReference type="NCBIfam" id="NF040786">
    <property type="entry name" value="LysR_Sec_metab"/>
    <property type="match status" value="1"/>
</dbReference>
<sequence>MDLHQLYVFTKVVEHKSFSKAADDIFLSQSTVSSHIHALERMLNVKLFDRVGRDSIVTPYGERLYEWALKILRLKDEALLDLNQGMKELRGVVRIAASSVPGQFMIPKMVKIFRTQYPEVTFHINQSPSKIVSEKVLNGSVDLGVLGEKYEDDKLHYIPLLKEKLVLITSTQFKIKDPVNMEDITKYPLVMRSSESGTNSILEKFLKKKQIPKDQLNIITYTDSGESLIQFVKQGIGISIISEIAAKEYVMNKMICLHEIDDLNDERYFYLVYNKNKTLSLISKLFIDEAGNLLE</sequence>
<protein>
    <submittedName>
        <fullName evidence="6">LysR family transcriptional regulator</fullName>
    </submittedName>
</protein>
<dbReference type="RefSeq" id="WP_101579060.1">
    <property type="nucleotide sequence ID" value="NZ_PGVA01000058.1"/>
</dbReference>